<keyword evidence="2" id="KW-1185">Reference proteome</keyword>
<reference evidence="1" key="1">
    <citation type="journal article" date="2023" name="IMA Fungus">
        <title>Comparative genomic study of the Penicillium genus elucidates a diverse pangenome and 15 lateral gene transfer events.</title>
        <authorList>
            <person name="Petersen C."/>
            <person name="Sorensen T."/>
            <person name="Nielsen M.R."/>
            <person name="Sondergaard T.E."/>
            <person name="Sorensen J.L."/>
            <person name="Fitzpatrick D.A."/>
            <person name="Frisvad J.C."/>
            <person name="Nielsen K.L."/>
        </authorList>
    </citation>
    <scope>NUCLEOTIDE SEQUENCE</scope>
    <source>
        <strain evidence="1">IBT 12815</strain>
    </source>
</reference>
<dbReference type="GeneID" id="81591032"/>
<gene>
    <name evidence="1" type="ORF">N7537_009736</name>
</gene>
<dbReference type="Gene3D" id="3.30.559.10">
    <property type="entry name" value="Chloramphenicol acetyltransferase-like domain"/>
    <property type="match status" value="1"/>
</dbReference>
<proteinExistence type="predicted"/>
<dbReference type="InterPro" id="IPR023213">
    <property type="entry name" value="CAT-like_dom_sf"/>
</dbReference>
<name>A0AAD6GWX0_9EURO</name>
<accession>A0AAD6GWX0</accession>
<dbReference type="AlphaFoldDB" id="A0AAD6GWX0"/>
<protein>
    <submittedName>
        <fullName evidence="1">Uncharacterized protein</fullName>
    </submittedName>
</protein>
<organism evidence="1 2">
    <name type="scientific">Penicillium hordei</name>
    <dbReference type="NCBI Taxonomy" id="40994"/>
    <lineage>
        <taxon>Eukaryota</taxon>
        <taxon>Fungi</taxon>
        <taxon>Dikarya</taxon>
        <taxon>Ascomycota</taxon>
        <taxon>Pezizomycotina</taxon>
        <taxon>Eurotiomycetes</taxon>
        <taxon>Eurotiomycetidae</taxon>
        <taxon>Eurotiales</taxon>
        <taxon>Aspergillaceae</taxon>
        <taxon>Penicillium</taxon>
    </lineage>
</organism>
<dbReference type="Proteomes" id="UP001213799">
    <property type="component" value="Unassembled WGS sequence"/>
</dbReference>
<comment type="caution">
    <text evidence="1">The sequence shown here is derived from an EMBL/GenBank/DDBJ whole genome shotgun (WGS) entry which is preliminary data.</text>
</comment>
<evidence type="ECO:0000313" key="2">
    <source>
        <dbReference type="Proteomes" id="UP001213799"/>
    </source>
</evidence>
<reference evidence="1" key="2">
    <citation type="submission" date="2023-01" db="EMBL/GenBank/DDBJ databases">
        <authorList>
            <person name="Petersen C."/>
        </authorList>
    </citation>
    <scope>NUCLEOTIDE SEQUENCE</scope>
    <source>
        <strain evidence="1">IBT 12815</strain>
    </source>
</reference>
<dbReference type="RefSeq" id="XP_056749458.1">
    <property type="nucleotide sequence ID" value="XM_056900790.1"/>
</dbReference>
<evidence type="ECO:0000313" key="1">
    <source>
        <dbReference type="EMBL" id="KAJ5592832.1"/>
    </source>
</evidence>
<sequence length="87" mass="9767">MRQRFRIPQGYPGLLQTLTYNTDPIQKLSKESLGVVAAKLRSQLDPKKNALVFNTRALATFLSRWADKTKASFTAMVNVSSDFMLSS</sequence>
<dbReference type="EMBL" id="JAQJAE010000005">
    <property type="protein sequence ID" value="KAJ5592832.1"/>
    <property type="molecule type" value="Genomic_DNA"/>
</dbReference>